<proteinExistence type="predicted"/>
<protein>
    <submittedName>
        <fullName evidence="1">SIR2 family protein</fullName>
    </submittedName>
</protein>
<dbReference type="InterPro" id="IPR029035">
    <property type="entry name" value="DHS-like_NAD/FAD-binding_dom"/>
</dbReference>
<organism evidence="1">
    <name type="scientific">Ornithinibacillus sp. 4-3</name>
    <dbReference type="NCBI Taxonomy" id="3231488"/>
    <lineage>
        <taxon>Bacteria</taxon>
        <taxon>Bacillati</taxon>
        <taxon>Bacillota</taxon>
        <taxon>Bacilli</taxon>
        <taxon>Bacillales</taxon>
        <taxon>Bacillaceae</taxon>
        <taxon>Ornithinibacillus</taxon>
    </lineage>
</organism>
<sequence length="389" mass="45061">MKKIFFSNVNTIAYDEKGVYVDGKILSEEDKEENESNEDCANRLMRNTYQNILAKQYENIVVLTGAGSSYNIGKTNQGKLMTGLWNEVKEALSYQKIKEFAYQINFLDVSEENTNLEDFISHADLYQKISTSDNKITSTINEIKSIIRNNCHIIIPENAPHHEFIKKLTSRKTKYSRTKIFTLNYDTLFEQAASDRGYIIIDGFSFSSPRQFNGAYFDYDIVSRASHKLLSEENFVSNVIHLYKPHGSIDWEESNGKIFKTNNTKKPLMIYPSSTKYESSYRQPFFEMMSRFQQETRSKNTLLIIIGFSFGDAHITAMIKEALNVNLSITMLIVSPDVHEEKDQYKFFKEKAEKSGNINLINETFESFVKYYPLSDVYDLSEERRIGID</sequence>
<dbReference type="Gene3D" id="3.40.50.1220">
    <property type="entry name" value="TPP-binding domain"/>
    <property type="match status" value="1"/>
</dbReference>
<dbReference type="EMBL" id="CP162599">
    <property type="protein sequence ID" value="XDK32331.1"/>
    <property type="molecule type" value="Genomic_DNA"/>
</dbReference>
<dbReference type="AlphaFoldDB" id="A0AB39HQQ1"/>
<evidence type="ECO:0000313" key="1">
    <source>
        <dbReference type="EMBL" id="XDK32331.1"/>
    </source>
</evidence>
<gene>
    <name evidence="1" type="ORF">AB4Y30_15170</name>
</gene>
<dbReference type="RefSeq" id="WP_368653037.1">
    <property type="nucleotide sequence ID" value="NZ_CP162599.1"/>
</dbReference>
<accession>A0AB39HQQ1</accession>
<dbReference type="SUPFAM" id="SSF52467">
    <property type="entry name" value="DHS-like NAD/FAD-binding domain"/>
    <property type="match status" value="1"/>
</dbReference>
<name>A0AB39HQQ1_9BACI</name>
<dbReference type="Pfam" id="PF13289">
    <property type="entry name" value="SIR2_2"/>
    <property type="match status" value="1"/>
</dbReference>
<reference evidence="1" key="1">
    <citation type="submission" date="2024-07" db="EMBL/GenBank/DDBJ databases">
        <title>Halotolerant mesophilic bacterium Ornithinibacillus sp. 4-3, sp. nov., isolated from soil.</title>
        <authorList>
            <person name="Sidarenka A.V."/>
            <person name="Guliayeva D.E."/>
            <person name="Leanovich S.I."/>
            <person name="Hileuskaya K.S."/>
            <person name="Akhremchuk A.E."/>
            <person name="Sikolenko M.A."/>
            <person name="Valentovich L.N."/>
        </authorList>
    </citation>
    <scope>NUCLEOTIDE SEQUENCE</scope>
    <source>
        <strain evidence="1">4-3</strain>
    </source>
</reference>